<reference evidence="1" key="1">
    <citation type="submission" date="2019-03" db="EMBL/GenBank/DDBJ databases">
        <title>Single cell metagenomics reveals metabolic interactions within the superorganism composed of flagellate Streblomastix strix and complex community of Bacteroidetes bacteria on its surface.</title>
        <authorList>
            <person name="Treitli S.C."/>
            <person name="Kolisko M."/>
            <person name="Husnik F."/>
            <person name="Keeling P."/>
            <person name="Hampl V."/>
        </authorList>
    </citation>
    <scope>NUCLEOTIDE SEQUENCE</scope>
    <source>
        <strain evidence="1">STM</strain>
    </source>
</reference>
<accession>A0A5J4QSI5</accession>
<evidence type="ECO:0000313" key="1">
    <source>
        <dbReference type="EMBL" id="KAA6324159.1"/>
    </source>
</evidence>
<gene>
    <name evidence="1" type="ORF">EZS27_026486</name>
</gene>
<dbReference type="AlphaFoldDB" id="A0A5J4QSI5"/>
<organism evidence="1">
    <name type="scientific">termite gut metagenome</name>
    <dbReference type="NCBI Taxonomy" id="433724"/>
    <lineage>
        <taxon>unclassified sequences</taxon>
        <taxon>metagenomes</taxon>
        <taxon>organismal metagenomes</taxon>
    </lineage>
</organism>
<comment type="caution">
    <text evidence="1">The sequence shown here is derived from an EMBL/GenBank/DDBJ whole genome shotgun (WGS) entry which is preliminary data.</text>
</comment>
<proteinExistence type="predicted"/>
<sequence length="89" mass="10077">METTGKTQRKVEQVLHLSVCIEGKGVLQLFENKSEENSKKRTFILDLDGQDAELTLPGLKSFREMIDQALQIISPQVPSQDIITFEQTD</sequence>
<dbReference type="EMBL" id="SNRY01002636">
    <property type="protein sequence ID" value="KAA6324159.1"/>
    <property type="molecule type" value="Genomic_DNA"/>
</dbReference>
<protein>
    <submittedName>
        <fullName evidence="1">Uncharacterized protein</fullName>
    </submittedName>
</protein>
<name>A0A5J4QSI5_9ZZZZ</name>